<dbReference type="EMBL" id="LFXA01000001">
    <property type="protein sequence ID" value="KNB54441.1"/>
    <property type="molecule type" value="Genomic_DNA"/>
</dbReference>
<reference evidence="2" key="1">
    <citation type="submission" date="2015-07" db="EMBL/GenBank/DDBJ databases">
        <title>Draft genome sequence of Streptomyces sp. CMAA 1322, a bacterium isolated from Caatinga biome, from dry forest semiarid of Brazil.</title>
        <authorList>
            <person name="Santos S.N."/>
            <person name="Gacesa R."/>
            <person name="Taketani R.G."/>
            <person name="Long P.F."/>
            <person name="Melo I.S."/>
        </authorList>
    </citation>
    <scope>NUCLEOTIDE SEQUENCE [LARGE SCALE GENOMIC DNA]</scope>
    <source>
        <strain evidence="2">CMAA 1322</strain>
    </source>
</reference>
<dbReference type="SUPFAM" id="SSF48452">
    <property type="entry name" value="TPR-like"/>
    <property type="match status" value="1"/>
</dbReference>
<organism evidence="1 2">
    <name type="scientific">Streptomyces caatingaensis</name>
    <dbReference type="NCBI Taxonomy" id="1678637"/>
    <lineage>
        <taxon>Bacteria</taxon>
        <taxon>Bacillati</taxon>
        <taxon>Actinomycetota</taxon>
        <taxon>Actinomycetes</taxon>
        <taxon>Kitasatosporales</taxon>
        <taxon>Streptomycetaceae</taxon>
        <taxon>Streptomyces</taxon>
    </lineage>
</organism>
<dbReference type="InterPro" id="IPR011990">
    <property type="entry name" value="TPR-like_helical_dom_sf"/>
</dbReference>
<proteinExistence type="predicted"/>
<dbReference type="PATRIC" id="fig|1678637.3.peg.164"/>
<comment type="caution">
    <text evidence="1">The sequence shown here is derived from an EMBL/GenBank/DDBJ whole genome shotgun (WGS) entry which is preliminary data.</text>
</comment>
<dbReference type="Proteomes" id="UP000037288">
    <property type="component" value="Unassembled WGS sequence"/>
</dbReference>
<dbReference type="Gene3D" id="1.25.40.10">
    <property type="entry name" value="Tetratricopeptide repeat domain"/>
    <property type="match status" value="1"/>
</dbReference>
<dbReference type="OrthoDB" id="3311584at2"/>
<keyword evidence="2" id="KW-1185">Reference proteome</keyword>
<sequence>MSGSVRNELSGTVHGPSVQAGQIFGGITFRLAERAPVARPDEVPAPTVRCVNHERELALLGTGAGARVGLDVLSGLPGVGKTTLAGEWAARVRDRFPGGQLYIDFAELDGDAHEALGRALRSLGVEEDYLPASLEERRNRFRSCTAGRCLLVVLDNVSLPAQVRVLLPKEPGSAVLAIGTGRLGELVLDGARLVPVPPLDAESGLALLADRCGEAAVAAEREAAERLVGLCGGLPEALAVVAARLAVEPGLTMGRLAGELADETRRLTGLSLREERSVSAVLSIAYRGLPPDAARAYRLWGLIPGRTFDAGTAAAAAGVGVAEAEALLRALAGASLLDAAGDGRHRFHDLVRLHARERAEDEEPEPVRRAVVERVTTHYLALTAFADLAVRRDRLRIAELDAFLRDVADPFAGDAGPSPLAWLDAERHNILAVLRQARRDGLHRHVWQLAEVFTVLFLNRRHLSEWRESLELGAASAADAFVPAAEARLRSLLSRPLMDLEAYERAREELEKAEACAEVSGHTVLRASVAEFGGRYWDRFDPPRAIAAYRRSVELNLEAGEPRGVAIATYFLGCAQDAAGRTDEALRTLRAAREGLSGLAVPDRRMAARATAALGDAYGHAGDSAAAVAAWTEAAGELEAVGAAYYEARVRLRLARALEDAGVAPGAVLPHVARALEIHEAGGSGEAGELRAWARRLGV</sequence>
<dbReference type="Gene3D" id="3.40.50.300">
    <property type="entry name" value="P-loop containing nucleotide triphosphate hydrolases"/>
    <property type="match status" value="1"/>
</dbReference>
<protein>
    <recommendedName>
        <fullName evidence="3">NB-ARC domain-containing protein</fullName>
    </recommendedName>
</protein>
<dbReference type="STRING" id="1678637.AC230_00780"/>
<dbReference type="SUPFAM" id="SSF52540">
    <property type="entry name" value="P-loop containing nucleoside triphosphate hydrolases"/>
    <property type="match status" value="1"/>
</dbReference>
<dbReference type="RefSeq" id="WP_049713958.1">
    <property type="nucleotide sequence ID" value="NZ_LFXA01000001.1"/>
</dbReference>
<evidence type="ECO:0000313" key="1">
    <source>
        <dbReference type="EMBL" id="KNB54441.1"/>
    </source>
</evidence>
<dbReference type="AlphaFoldDB" id="A0A0K9XMV8"/>
<dbReference type="InterPro" id="IPR027417">
    <property type="entry name" value="P-loop_NTPase"/>
</dbReference>
<evidence type="ECO:0000313" key="2">
    <source>
        <dbReference type="Proteomes" id="UP000037288"/>
    </source>
</evidence>
<name>A0A0K9XMV8_9ACTN</name>
<evidence type="ECO:0008006" key="3">
    <source>
        <dbReference type="Google" id="ProtNLM"/>
    </source>
</evidence>
<dbReference type="PANTHER" id="PTHR47691:SF3">
    <property type="entry name" value="HTH-TYPE TRANSCRIPTIONAL REGULATOR RV0890C-RELATED"/>
    <property type="match status" value="1"/>
</dbReference>
<accession>A0A0K9XMV8</accession>
<dbReference type="PRINTS" id="PR00364">
    <property type="entry name" value="DISEASERSIST"/>
</dbReference>
<dbReference type="PANTHER" id="PTHR47691">
    <property type="entry name" value="REGULATOR-RELATED"/>
    <property type="match status" value="1"/>
</dbReference>
<gene>
    <name evidence="1" type="ORF">AC230_00780</name>
</gene>